<dbReference type="Gene3D" id="1.10.533.10">
    <property type="entry name" value="Death Domain, Fas"/>
    <property type="match status" value="1"/>
</dbReference>
<dbReference type="PANTHER" id="PTHR10044:SF139">
    <property type="entry name" value="DEATH-ASSOCIATED INHIBITOR OF APOPTOSIS 2"/>
    <property type="match status" value="1"/>
</dbReference>
<dbReference type="CDD" id="cd16713">
    <property type="entry name" value="RING-HC_BIRC2_3_7"/>
    <property type="match status" value="1"/>
</dbReference>
<keyword evidence="9" id="KW-1185">Reference proteome</keyword>
<feature type="domain" description="RING-type" evidence="7">
    <location>
        <begin position="508"/>
        <end position="543"/>
    </location>
</feature>
<accession>A0AAV2H5G8</accession>
<dbReference type="Gene3D" id="1.10.1170.10">
    <property type="entry name" value="Inhibitor Of Apoptosis Protein (2mihbC-IAP-1), Chain A"/>
    <property type="match status" value="3"/>
</dbReference>
<dbReference type="SUPFAM" id="SSF57924">
    <property type="entry name" value="Inhibitor of apoptosis (IAP) repeat"/>
    <property type="match status" value="2"/>
</dbReference>
<dbReference type="GO" id="GO:0008270">
    <property type="term" value="F:zinc ion binding"/>
    <property type="evidence" value="ECO:0007669"/>
    <property type="project" value="UniProtKB-KW"/>
</dbReference>
<keyword evidence="4" id="KW-0862">Zinc</keyword>
<keyword evidence="2" id="KW-0479">Metal-binding</keyword>
<dbReference type="GO" id="GO:0005737">
    <property type="term" value="C:cytoplasm"/>
    <property type="evidence" value="ECO:0007669"/>
    <property type="project" value="TreeGrafter"/>
</dbReference>
<proteinExistence type="inferred from homology"/>
<dbReference type="EMBL" id="CAXITT010000040">
    <property type="protein sequence ID" value="CAL1528937.1"/>
    <property type="molecule type" value="Genomic_DNA"/>
</dbReference>
<evidence type="ECO:0000256" key="1">
    <source>
        <dbReference type="ARBA" id="ARBA00006672"/>
    </source>
</evidence>
<comment type="similarity">
    <text evidence="1">Belongs to the IAP family.</text>
</comment>
<dbReference type="PANTHER" id="PTHR10044">
    <property type="entry name" value="INHIBITOR OF APOPTOSIS"/>
    <property type="match status" value="1"/>
</dbReference>
<evidence type="ECO:0000256" key="4">
    <source>
        <dbReference type="ARBA" id="ARBA00022833"/>
    </source>
</evidence>
<feature type="region of interest" description="Disordered" evidence="6">
    <location>
        <begin position="116"/>
        <end position="157"/>
    </location>
</feature>
<dbReference type="GO" id="GO:0043066">
    <property type="term" value="P:negative regulation of apoptotic process"/>
    <property type="evidence" value="ECO:0007669"/>
    <property type="project" value="TreeGrafter"/>
</dbReference>
<dbReference type="SMART" id="SM00184">
    <property type="entry name" value="RING"/>
    <property type="match status" value="1"/>
</dbReference>
<organism evidence="8 9">
    <name type="scientific">Lymnaea stagnalis</name>
    <name type="common">Great pond snail</name>
    <name type="synonym">Helix stagnalis</name>
    <dbReference type="NCBI Taxonomy" id="6523"/>
    <lineage>
        <taxon>Eukaryota</taxon>
        <taxon>Metazoa</taxon>
        <taxon>Spiralia</taxon>
        <taxon>Lophotrochozoa</taxon>
        <taxon>Mollusca</taxon>
        <taxon>Gastropoda</taxon>
        <taxon>Heterobranchia</taxon>
        <taxon>Euthyneura</taxon>
        <taxon>Panpulmonata</taxon>
        <taxon>Hygrophila</taxon>
        <taxon>Lymnaeoidea</taxon>
        <taxon>Lymnaeidae</taxon>
        <taxon>Lymnaea</taxon>
    </lineage>
</organism>
<feature type="compositionally biased region" description="Polar residues" evidence="6">
    <location>
        <begin position="203"/>
        <end position="220"/>
    </location>
</feature>
<feature type="compositionally biased region" description="Polar residues" evidence="6">
    <location>
        <begin position="117"/>
        <end position="129"/>
    </location>
</feature>
<evidence type="ECO:0000256" key="6">
    <source>
        <dbReference type="SAM" id="MobiDB-lite"/>
    </source>
</evidence>
<feature type="region of interest" description="Disordered" evidence="6">
    <location>
        <begin position="246"/>
        <end position="280"/>
    </location>
</feature>
<dbReference type="PROSITE" id="PS50143">
    <property type="entry name" value="BIR_REPEAT_2"/>
    <property type="match status" value="2"/>
</dbReference>
<dbReference type="CDD" id="cd00022">
    <property type="entry name" value="BIR"/>
    <property type="match status" value="2"/>
</dbReference>
<evidence type="ECO:0000313" key="8">
    <source>
        <dbReference type="EMBL" id="CAL1528937.1"/>
    </source>
</evidence>
<dbReference type="InterPro" id="IPR050784">
    <property type="entry name" value="IAP"/>
</dbReference>
<feature type="region of interest" description="Disordered" evidence="6">
    <location>
        <begin position="176"/>
        <end position="220"/>
    </location>
</feature>
<evidence type="ECO:0000256" key="2">
    <source>
        <dbReference type="ARBA" id="ARBA00022723"/>
    </source>
</evidence>
<gene>
    <name evidence="8" type="ORF">GSLYS_00003107001</name>
</gene>
<dbReference type="InterPro" id="IPR001841">
    <property type="entry name" value="Znf_RING"/>
</dbReference>
<dbReference type="PROSITE" id="PS50089">
    <property type="entry name" value="ZF_RING_2"/>
    <property type="match status" value="1"/>
</dbReference>
<evidence type="ECO:0000313" key="9">
    <source>
        <dbReference type="Proteomes" id="UP001497497"/>
    </source>
</evidence>
<comment type="caution">
    <text evidence="8">The sequence shown here is derived from an EMBL/GenBank/DDBJ whole genome shotgun (WGS) entry which is preliminary data.</text>
</comment>
<name>A0AAV2H5G8_LYMST</name>
<feature type="compositionally biased region" description="Low complexity" evidence="6">
    <location>
        <begin position="130"/>
        <end position="156"/>
    </location>
</feature>
<dbReference type="GO" id="GO:0043027">
    <property type="term" value="F:cysteine-type endopeptidase inhibitor activity involved in apoptotic process"/>
    <property type="evidence" value="ECO:0007669"/>
    <property type="project" value="TreeGrafter"/>
</dbReference>
<dbReference type="Pfam" id="PF13920">
    <property type="entry name" value="zf-C3HC4_3"/>
    <property type="match status" value="1"/>
</dbReference>
<dbReference type="SMART" id="SM00238">
    <property type="entry name" value="BIR"/>
    <property type="match status" value="2"/>
</dbReference>
<evidence type="ECO:0000256" key="3">
    <source>
        <dbReference type="ARBA" id="ARBA00022771"/>
    </source>
</evidence>
<keyword evidence="3 5" id="KW-0863">Zinc-finger</keyword>
<feature type="compositionally biased region" description="Polar residues" evidence="6">
    <location>
        <begin position="176"/>
        <end position="193"/>
    </location>
</feature>
<protein>
    <recommendedName>
        <fullName evidence="7">RING-type domain-containing protein</fullName>
    </recommendedName>
</protein>
<dbReference type="GO" id="GO:0005634">
    <property type="term" value="C:nucleus"/>
    <property type="evidence" value="ECO:0007669"/>
    <property type="project" value="TreeGrafter"/>
</dbReference>
<dbReference type="InterPro" id="IPR011029">
    <property type="entry name" value="DEATH-like_dom_sf"/>
</dbReference>
<dbReference type="GO" id="GO:0061630">
    <property type="term" value="F:ubiquitin protein ligase activity"/>
    <property type="evidence" value="ECO:0007669"/>
    <property type="project" value="TreeGrafter"/>
</dbReference>
<dbReference type="AlphaFoldDB" id="A0AAV2H5G8"/>
<evidence type="ECO:0000256" key="5">
    <source>
        <dbReference type="PROSITE-ProRule" id="PRU00175"/>
    </source>
</evidence>
<dbReference type="Proteomes" id="UP001497497">
    <property type="component" value="Unassembled WGS sequence"/>
</dbReference>
<sequence length="555" mass="61137">MQTSSGPLPTAIGDIPWPWLLEERFRIQTFINYPANCTKSSLQLAANGFVYIGSGRNGDDSVMCYNCGLTKKDWQISDNVENVHLALSPSCPIASRLRNDDGSLCLSSFSAHCDKPTQPSSPGSQTNEPNLSVPSASSSNSLRPTSTVTTATPLTSGYNVLRPTTSVTIAAPLTSDSTFLRPTPSLANNTVASPSDFDHLMSDPSNTHSPQTLNNIQPSDSDINFPITPSREHLSNQIVTNISAVQSSTGSTEQTHTPHTAGNESMPQNAPSTNHTGHVGEETTSINALNTQNKQNPTYAELAIITERPKKPEFAMRQKRLDSFSRWPEGHFITKEDLVNAGFYYAGYGDCGRCFYCGGGLRNWDDDDNVLVEHARWFPKCPFMRQLMGQAFINAVQELNRYIEKISLKMVTERAGASACFSDSELSRDPAVRSLVDLGYSQKDVMEMAERVRAETKSNIVSADQLLELLEPKCYRSSVQHAIENNELPVTINELKGQNQELRQQTLCKICLDKEVQIVFLPCGHLVTCVECSLPLKDCPICRRLIKGTVRAFMS</sequence>
<evidence type="ECO:0000259" key="7">
    <source>
        <dbReference type="PROSITE" id="PS50089"/>
    </source>
</evidence>
<dbReference type="InterPro" id="IPR001370">
    <property type="entry name" value="BIR_rpt"/>
</dbReference>
<dbReference type="Pfam" id="PF00653">
    <property type="entry name" value="BIR"/>
    <property type="match status" value="2"/>
</dbReference>
<dbReference type="FunFam" id="1.10.1170.10:FF:000002">
    <property type="entry name" value="Baculoviral IAP repeat containing 7"/>
    <property type="match status" value="1"/>
</dbReference>
<reference evidence="8 9" key="1">
    <citation type="submission" date="2024-04" db="EMBL/GenBank/DDBJ databases">
        <authorList>
            <consortium name="Genoscope - CEA"/>
            <person name="William W."/>
        </authorList>
    </citation>
    <scope>NUCLEOTIDE SEQUENCE [LARGE SCALE GENOMIC DNA]</scope>
</reference>
<dbReference type="GO" id="GO:0031398">
    <property type="term" value="P:positive regulation of protein ubiquitination"/>
    <property type="evidence" value="ECO:0007669"/>
    <property type="project" value="TreeGrafter"/>
</dbReference>
<dbReference type="GO" id="GO:0051726">
    <property type="term" value="P:regulation of cell cycle"/>
    <property type="evidence" value="ECO:0007669"/>
    <property type="project" value="TreeGrafter"/>
</dbReference>